<accession>Q6UYL8</accession>
<proteinExistence type="predicted"/>
<dbReference type="GeneID" id="2559563"/>
<protein>
    <submittedName>
        <fullName evidence="1">Uncharacterized protein</fullName>
    </submittedName>
</protein>
<dbReference type="RefSeq" id="NP_918956.1">
    <property type="nucleotide sequence ID" value="NC_005091.2"/>
</dbReference>
<reference evidence="1" key="1">
    <citation type="submission" date="2006-02" db="EMBL/GenBank/DDBJ databases">
        <title>Complete nucleotide sequence of BcepNazgul, a novel soil phage of Burkholderia cepacia genomovar VII.</title>
        <authorList>
            <person name="Summer E.J."/>
            <person name="Peek M.L."/>
            <person name="Haliburton J.R."/>
            <person name="Hall E."/>
            <person name="Heusinkveld K."/>
            <person name="Simser J."/>
            <person name="No E.G."/>
            <person name="Gonzalez C.F."/>
            <person name="Young R.F."/>
        </authorList>
    </citation>
    <scope>NUCLEOTIDE SEQUENCE [LARGE SCALE GENOMIC DNA]</scope>
</reference>
<dbReference type="Proteomes" id="UP000002549">
    <property type="component" value="Segment"/>
</dbReference>
<evidence type="ECO:0000313" key="2">
    <source>
        <dbReference type="Proteomes" id="UP000002549"/>
    </source>
</evidence>
<evidence type="ECO:0000313" key="1">
    <source>
        <dbReference type="EMBL" id="AAQ63323.1"/>
    </source>
</evidence>
<organism evidence="1 2">
    <name type="scientific">Burkholderia phage BcepNazgul</name>
    <dbReference type="NCBI Taxonomy" id="242861"/>
    <lineage>
        <taxon>Viruses</taxon>
        <taxon>Duplodnaviria</taxon>
        <taxon>Heunggongvirae</taxon>
        <taxon>Uroviricota</taxon>
        <taxon>Caudoviricetes</taxon>
        <taxon>Casjensviridae</taxon>
        <taxon>Nazgulvirus</taxon>
        <taxon>Nazgulvirus bcepnazgul</taxon>
        <taxon>Burkholderia virus BcepNazgul</taxon>
    </lineage>
</organism>
<dbReference type="OrthoDB" id="37540at10239"/>
<gene>
    <name evidence="1" type="ORF">Nazgul22</name>
</gene>
<keyword evidence="2" id="KW-1185">Reference proteome</keyword>
<sequence length="719" mass="79166">MNEPKNDGVDQRAYAYVPASVLLEMKQYMDKVSKLSKVPASAIGLKERVKGLLAEAKEHVATVDLIEYEVGQLVGKYFEKINFELIGDVVVKKTGEFKGDLGPFQDELCRMMRHIALKVLGEKIERDDAAAVSKLERLYTHIDAVAAMLANDEYGEPQGTGDEKFDALVEQITRLHSDLNESAQLMVPVSASAEAELARITEQLEEACDDIEKGRGLTLDVEDAKPVHRFKQLYAKLFIQWQEATTHRDDAEGRLNAIKTVVRQMRRDVKGDGALATGVVYDDNLLNEIRGLAHAVMMSKAFGYGKLGVRHEIGVFLNHVLPRVRNPNYVGDPELIDQILDGIALVGSGSADAFDTAQTIGEDPLSQVPLNVFQFKARVAAVADSFEKHSARLHDHLGMKWRLIEVKEALGLPFARDIVRVIGEADDLASVPHDRVRAVCVVCEYVLAAVRGFDDNALGAARTYDESAGTVTTQEPDELQGDALPLDSPQSENAIRVLTEQLRKRNRLLGNFVGIHPVLEELQDAVHDILLEHKSKRPDVLQNAWFADVLKFNLAAGRSIDDFNPRMIGLHTGLQCEELGEKLRAIVEGTVASGVSLFEGMPLVSLCNQLKWVGDLFKQGAFDNAIDRADPVELADGDIDQMVVSFGSLHSQGVSLFPILHAVTDANLRKMVNGKLLLDNNGKIVKPDGWKPADLLPFLHKTKQPAELHMGPSDEAGSI</sequence>
<dbReference type="Gene3D" id="1.10.3420.10">
    <property type="entry name" value="putative ntp pyrophosphohydrolase like domain"/>
    <property type="match status" value="1"/>
</dbReference>
<dbReference type="EMBL" id="AY357582">
    <property type="protein sequence ID" value="AAQ63323.1"/>
    <property type="molecule type" value="Genomic_DNA"/>
</dbReference>
<dbReference type="KEGG" id="vg:2559563"/>
<dbReference type="InterPro" id="IPR023292">
    <property type="entry name" value="NTP_PyroPHydrolase-like_dom_sf"/>
</dbReference>
<name>Q6UYL8_9CAUD</name>